<dbReference type="Gene3D" id="1.25.40.10">
    <property type="entry name" value="Tetratricopeptide repeat domain"/>
    <property type="match status" value="1"/>
</dbReference>
<proteinExistence type="predicted"/>
<accession>A0A171DHJ7</accession>
<dbReference type="Proteomes" id="UP000077701">
    <property type="component" value="Unassembled WGS sequence"/>
</dbReference>
<gene>
    <name evidence="1" type="ORF">PS9374_04186</name>
</gene>
<sequence length="187" mass="19898">MPAKNDLVSLGDIEFALPDALKAGSPDPVVARLLAAVDDPALRDDDFEPAFAMVAVSGVLEDFGRLEEALATLRRADAEGVRDDTTEPKVWIAALLVKLGRTDEAAEVFHEVRQAGRDDWSAYEIYGEAVEETGDLAGALKLFASGEARSRDAGDGFGTEQLGTAVNRVRRAMGFPDTTLPPGPPTS</sequence>
<keyword evidence="2" id="KW-1185">Reference proteome</keyword>
<reference evidence="1 2" key="1">
    <citation type="journal article" date="2016" name="Genome Announc.">
        <title>Draft Genome Sequence of Planomonospora sphaerica JCM9374, a Rare Actinomycete.</title>
        <authorList>
            <person name="Dohra H."/>
            <person name="Suzuki T."/>
            <person name="Inoue Y."/>
            <person name="Kodani S."/>
        </authorList>
    </citation>
    <scope>NUCLEOTIDE SEQUENCE [LARGE SCALE GENOMIC DNA]</scope>
    <source>
        <strain evidence="1 2">JCM 9374</strain>
    </source>
</reference>
<dbReference type="SUPFAM" id="SSF48452">
    <property type="entry name" value="TPR-like"/>
    <property type="match status" value="1"/>
</dbReference>
<dbReference type="OrthoDB" id="3343588at2"/>
<dbReference type="RefSeq" id="WP_068899134.1">
    <property type="nucleotide sequence ID" value="NZ_BDCX01000010.1"/>
</dbReference>
<dbReference type="EMBL" id="BDCX01000010">
    <property type="protein sequence ID" value="GAT68521.1"/>
    <property type="molecule type" value="Genomic_DNA"/>
</dbReference>
<reference evidence="2" key="2">
    <citation type="submission" date="2016-04" db="EMBL/GenBank/DDBJ databases">
        <title>Planomonospora sphaerica JCM9374 whole genome shotgun sequence.</title>
        <authorList>
            <person name="Suzuki T."/>
            <person name="Dohra H."/>
            <person name="Kodani S."/>
        </authorList>
    </citation>
    <scope>NUCLEOTIDE SEQUENCE [LARGE SCALE GENOMIC DNA]</scope>
    <source>
        <strain evidence="2">JCM 9374</strain>
    </source>
</reference>
<name>A0A171DHJ7_9ACTN</name>
<comment type="caution">
    <text evidence="1">The sequence shown here is derived from an EMBL/GenBank/DDBJ whole genome shotgun (WGS) entry which is preliminary data.</text>
</comment>
<dbReference type="InterPro" id="IPR011990">
    <property type="entry name" value="TPR-like_helical_dom_sf"/>
</dbReference>
<evidence type="ECO:0000313" key="2">
    <source>
        <dbReference type="Proteomes" id="UP000077701"/>
    </source>
</evidence>
<protein>
    <submittedName>
        <fullName evidence="1">Uncharacterized protein</fullName>
    </submittedName>
</protein>
<evidence type="ECO:0000313" key="1">
    <source>
        <dbReference type="EMBL" id="GAT68521.1"/>
    </source>
</evidence>
<organism evidence="1 2">
    <name type="scientific">Planomonospora sphaerica</name>
    <dbReference type="NCBI Taxonomy" id="161355"/>
    <lineage>
        <taxon>Bacteria</taxon>
        <taxon>Bacillati</taxon>
        <taxon>Actinomycetota</taxon>
        <taxon>Actinomycetes</taxon>
        <taxon>Streptosporangiales</taxon>
        <taxon>Streptosporangiaceae</taxon>
        <taxon>Planomonospora</taxon>
    </lineage>
</organism>
<dbReference type="AlphaFoldDB" id="A0A171DHJ7"/>
<dbReference type="STRING" id="161355.PS9374_04186"/>